<accession>A0AAJ3NAL7</accession>
<dbReference type="GO" id="GO:0003677">
    <property type="term" value="F:DNA binding"/>
    <property type="evidence" value="ECO:0007669"/>
    <property type="project" value="UniProtKB-KW"/>
</dbReference>
<dbReference type="GO" id="GO:0015074">
    <property type="term" value="P:DNA integration"/>
    <property type="evidence" value="ECO:0007669"/>
    <property type="project" value="InterPro"/>
</dbReference>
<keyword evidence="3" id="KW-0233">DNA recombination</keyword>
<proteinExistence type="inferred from homology"/>
<dbReference type="RefSeq" id="WP_078402625.1">
    <property type="nucleotide sequence ID" value="NZ_CP016377.1"/>
</dbReference>
<dbReference type="SUPFAM" id="SSF56349">
    <property type="entry name" value="DNA breaking-rejoining enzymes"/>
    <property type="match status" value="1"/>
</dbReference>
<dbReference type="Pfam" id="PF00589">
    <property type="entry name" value="Phage_integrase"/>
    <property type="match status" value="1"/>
</dbReference>
<dbReference type="GO" id="GO:0006310">
    <property type="term" value="P:DNA recombination"/>
    <property type="evidence" value="ECO:0007669"/>
    <property type="project" value="UniProtKB-KW"/>
</dbReference>
<dbReference type="InterPro" id="IPR011010">
    <property type="entry name" value="DNA_brk_join_enz"/>
</dbReference>
<dbReference type="Pfam" id="PF17293">
    <property type="entry name" value="Arm-DNA-bind_5"/>
    <property type="match status" value="1"/>
</dbReference>
<evidence type="ECO:0000256" key="3">
    <source>
        <dbReference type="ARBA" id="ARBA00023172"/>
    </source>
</evidence>
<gene>
    <name evidence="5" type="ORF">BAY32_11160</name>
</gene>
<evidence type="ECO:0000259" key="4">
    <source>
        <dbReference type="PROSITE" id="PS51898"/>
    </source>
</evidence>
<dbReference type="Pfam" id="PF13102">
    <property type="entry name" value="Phage_int_SAM_5"/>
    <property type="match status" value="1"/>
</dbReference>
<name>A0AAJ3NAL7_9FLAO</name>
<evidence type="ECO:0000256" key="2">
    <source>
        <dbReference type="ARBA" id="ARBA00023125"/>
    </source>
</evidence>
<feature type="domain" description="Tyr recombinase" evidence="4">
    <location>
        <begin position="215"/>
        <end position="381"/>
    </location>
</feature>
<dbReference type="InterPro" id="IPR025269">
    <property type="entry name" value="SAM-like_dom"/>
</dbReference>
<dbReference type="InterPro" id="IPR050090">
    <property type="entry name" value="Tyrosine_recombinase_XerCD"/>
</dbReference>
<dbReference type="PANTHER" id="PTHR30349:SF64">
    <property type="entry name" value="PROPHAGE INTEGRASE INTD-RELATED"/>
    <property type="match status" value="1"/>
</dbReference>
<dbReference type="InterPro" id="IPR010998">
    <property type="entry name" value="Integrase_recombinase_N"/>
</dbReference>
<dbReference type="InterPro" id="IPR035386">
    <property type="entry name" value="Arm-DNA-bind_5"/>
</dbReference>
<dbReference type="PROSITE" id="PS51898">
    <property type="entry name" value="TYR_RECOMBINASE"/>
    <property type="match status" value="1"/>
</dbReference>
<dbReference type="PANTHER" id="PTHR30349">
    <property type="entry name" value="PHAGE INTEGRASE-RELATED"/>
    <property type="match status" value="1"/>
</dbReference>
<dbReference type="Gene3D" id="1.10.443.10">
    <property type="entry name" value="Intergrase catalytic core"/>
    <property type="match status" value="1"/>
</dbReference>
<dbReference type="Proteomes" id="UP000190816">
    <property type="component" value="Unassembled WGS sequence"/>
</dbReference>
<reference evidence="5 6" key="1">
    <citation type="submission" date="2016-06" db="EMBL/GenBank/DDBJ databases">
        <authorList>
            <person name="Nicholson A.C."/>
        </authorList>
    </citation>
    <scope>NUCLEOTIDE SEQUENCE [LARGE SCALE GENOMIC DNA]</scope>
    <source>
        <strain evidence="5 6">G4123</strain>
    </source>
</reference>
<organism evidence="5 6">
    <name type="scientific">Elizabethkingia ursingii</name>
    <dbReference type="NCBI Taxonomy" id="1756150"/>
    <lineage>
        <taxon>Bacteria</taxon>
        <taxon>Pseudomonadati</taxon>
        <taxon>Bacteroidota</taxon>
        <taxon>Flavobacteriia</taxon>
        <taxon>Flavobacteriales</taxon>
        <taxon>Weeksellaceae</taxon>
        <taxon>Elizabethkingia</taxon>
    </lineage>
</organism>
<dbReference type="CDD" id="cd01185">
    <property type="entry name" value="INTN1_C_like"/>
    <property type="match status" value="1"/>
</dbReference>
<keyword evidence="2" id="KW-0238">DNA-binding</keyword>
<sequence length="387" mass="45556">MRQETLFELEIGLKRSYSTMKTQFYLHNYVNKKNEQQIFFKVTINKEKERIPTGYYTKASDWNQIKERTKSNTDLNLILNNMFSKASEIEIFYRLNHKEMSLSAFIREFFSKVPAYDFLAFMQSTMNDKITNPNTLKKHNSILNKLRDWKKKIPFTDINLEFFDKYRKHLFDIGNNKTTRNSNIKIIKYYLIDAQRKGVMLNVNLDDVIVGSTSGNRTSLSPEDTRRLIEIYRLRILSNEQQLSLGYFLIACCVSLRISDIKALKRVDFMDYKVSVLSQKTQKYISIPLNNRAKEIINLNPDLFVKFKAEQKINLDLKDIAKVYKVKKKMTMHVGRHTFATNYLKSGGTIQDLQIILDHSSIETTMIYVHLDKEEALQTVHLLDNFI</sequence>
<protein>
    <recommendedName>
        <fullName evidence="4">Tyr recombinase domain-containing protein</fullName>
    </recommendedName>
</protein>
<dbReference type="InterPro" id="IPR013762">
    <property type="entry name" value="Integrase-like_cat_sf"/>
</dbReference>
<comment type="similarity">
    <text evidence="1">Belongs to the 'phage' integrase family.</text>
</comment>
<evidence type="ECO:0000313" key="5">
    <source>
        <dbReference type="EMBL" id="OPB73593.1"/>
    </source>
</evidence>
<dbReference type="Gene3D" id="1.10.150.130">
    <property type="match status" value="1"/>
</dbReference>
<dbReference type="KEGG" id="ego:BBD34_05060"/>
<dbReference type="InterPro" id="IPR002104">
    <property type="entry name" value="Integrase_catalytic"/>
</dbReference>
<dbReference type="EMBL" id="MAIC01000016">
    <property type="protein sequence ID" value="OPB73593.1"/>
    <property type="molecule type" value="Genomic_DNA"/>
</dbReference>
<evidence type="ECO:0000313" key="6">
    <source>
        <dbReference type="Proteomes" id="UP000190816"/>
    </source>
</evidence>
<comment type="caution">
    <text evidence="5">The sequence shown here is derived from an EMBL/GenBank/DDBJ whole genome shotgun (WGS) entry which is preliminary data.</text>
</comment>
<dbReference type="AlphaFoldDB" id="A0AAJ3NAL7"/>
<evidence type="ECO:0000256" key="1">
    <source>
        <dbReference type="ARBA" id="ARBA00008857"/>
    </source>
</evidence>